<keyword evidence="3" id="KW-1185">Reference proteome</keyword>
<feature type="transmembrane region" description="Helical" evidence="1">
    <location>
        <begin position="77"/>
        <end position="94"/>
    </location>
</feature>
<keyword evidence="1" id="KW-1133">Transmembrane helix</keyword>
<comment type="caution">
    <text evidence="2">The sequence shown here is derived from an EMBL/GenBank/DDBJ whole genome shotgun (WGS) entry which is preliminary data.</text>
</comment>
<feature type="transmembrane region" description="Helical" evidence="1">
    <location>
        <begin position="46"/>
        <end position="65"/>
    </location>
</feature>
<dbReference type="EMBL" id="JADGMQ010000011">
    <property type="protein sequence ID" value="MBI1621848.1"/>
    <property type="molecule type" value="Genomic_DNA"/>
</dbReference>
<organism evidence="2 3">
    <name type="scientific">Aquamicrobium zhengzhouense</name>
    <dbReference type="NCBI Taxonomy" id="2781738"/>
    <lineage>
        <taxon>Bacteria</taxon>
        <taxon>Pseudomonadati</taxon>
        <taxon>Pseudomonadota</taxon>
        <taxon>Alphaproteobacteria</taxon>
        <taxon>Hyphomicrobiales</taxon>
        <taxon>Phyllobacteriaceae</taxon>
        <taxon>Aquamicrobium</taxon>
    </lineage>
</organism>
<dbReference type="Pfam" id="PF09980">
    <property type="entry name" value="DUF2214"/>
    <property type="match status" value="1"/>
</dbReference>
<protein>
    <submittedName>
        <fullName evidence="2">DUF2214 family protein</fullName>
    </submittedName>
</protein>
<gene>
    <name evidence="2" type="ORF">IOD40_14395</name>
</gene>
<evidence type="ECO:0000256" key="1">
    <source>
        <dbReference type="SAM" id="Phobius"/>
    </source>
</evidence>
<sequence>MLADLTLAIFHHVVVFAIFAVYAIRVSFVRPGLQGDATARLARFDAAYGGLALLALVVGFARVFLGLKGWEYYGGYWVFWAKVTSFAVVGLLSIKPTLEFRKWRKVSQSISASEIAQVQPWMRAEGAFLLLILVFAAMMARGIGY</sequence>
<dbReference type="InterPro" id="IPR018706">
    <property type="entry name" value="DUF2214_membrane"/>
</dbReference>
<dbReference type="Proteomes" id="UP000601789">
    <property type="component" value="Unassembled WGS sequence"/>
</dbReference>
<feature type="transmembrane region" description="Helical" evidence="1">
    <location>
        <begin position="6"/>
        <end position="25"/>
    </location>
</feature>
<reference evidence="2 3" key="1">
    <citation type="submission" date="2020-10" db="EMBL/GenBank/DDBJ databases">
        <title>Aquamicrobium zhengzhouensis sp. nov., a exopolysaccharide producing bacterium isolated from farmland soil.</title>
        <authorList>
            <person name="Wang X."/>
        </authorList>
    </citation>
    <scope>NUCLEOTIDE SEQUENCE [LARGE SCALE GENOMIC DNA]</scope>
    <source>
        <strain evidence="3">cd-1</strain>
    </source>
</reference>
<evidence type="ECO:0000313" key="2">
    <source>
        <dbReference type="EMBL" id="MBI1621848.1"/>
    </source>
</evidence>
<name>A0ABS0SHF0_9HYPH</name>
<feature type="transmembrane region" description="Helical" evidence="1">
    <location>
        <begin position="127"/>
        <end position="144"/>
    </location>
</feature>
<evidence type="ECO:0000313" key="3">
    <source>
        <dbReference type="Proteomes" id="UP000601789"/>
    </source>
</evidence>
<dbReference type="RefSeq" id="WP_198477386.1">
    <property type="nucleotide sequence ID" value="NZ_JADGMQ010000011.1"/>
</dbReference>
<proteinExistence type="predicted"/>
<accession>A0ABS0SHF0</accession>
<keyword evidence="1" id="KW-0812">Transmembrane</keyword>
<keyword evidence="1" id="KW-0472">Membrane</keyword>